<evidence type="ECO:0000256" key="2">
    <source>
        <dbReference type="SAM" id="MobiDB-lite"/>
    </source>
</evidence>
<protein>
    <submittedName>
        <fullName evidence="3">Uncharacterized protein</fullName>
    </submittedName>
</protein>
<dbReference type="Proteomes" id="UP000266723">
    <property type="component" value="Unassembled WGS sequence"/>
</dbReference>
<dbReference type="EMBL" id="QGKV02000649">
    <property type="protein sequence ID" value="KAF3582992.1"/>
    <property type="molecule type" value="Genomic_DNA"/>
</dbReference>
<feature type="region of interest" description="Disordered" evidence="2">
    <location>
        <begin position="210"/>
        <end position="240"/>
    </location>
</feature>
<proteinExistence type="predicted"/>
<keyword evidence="1" id="KW-0175">Coiled coil</keyword>
<evidence type="ECO:0000256" key="1">
    <source>
        <dbReference type="SAM" id="Coils"/>
    </source>
</evidence>
<comment type="caution">
    <text evidence="3">The sequence shown here is derived from an EMBL/GenBank/DDBJ whole genome shotgun (WGS) entry which is preliminary data.</text>
</comment>
<sequence length="240" mass="26861">MNHGELAALTGRADLCHGRARRRADQQHGRARQASLLVSRPSSPASRPATRPCSPGELARVAAQLAGESTGNTVVLVGQASSCHGRARRAIQLHRHVRCLAMYGDLPTFRLISYFDTRYIFELAFQCHRFEVNHHPVPEVMPVLLRSCQSASREEAVENRIREGKEYAEKIEALTEDLKRINLKNKALKSQVVAQRARIAALEVERDRDVRRASRNARRDTAAKHQEVAGVKIGHDEINV</sequence>
<name>A0ABQ7DYV1_BRACR</name>
<evidence type="ECO:0000313" key="3">
    <source>
        <dbReference type="EMBL" id="KAF3582992.1"/>
    </source>
</evidence>
<organism evidence="3 4">
    <name type="scientific">Brassica cretica</name>
    <name type="common">Mustard</name>
    <dbReference type="NCBI Taxonomy" id="69181"/>
    <lineage>
        <taxon>Eukaryota</taxon>
        <taxon>Viridiplantae</taxon>
        <taxon>Streptophyta</taxon>
        <taxon>Embryophyta</taxon>
        <taxon>Tracheophyta</taxon>
        <taxon>Spermatophyta</taxon>
        <taxon>Magnoliopsida</taxon>
        <taxon>eudicotyledons</taxon>
        <taxon>Gunneridae</taxon>
        <taxon>Pentapetalae</taxon>
        <taxon>rosids</taxon>
        <taxon>malvids</taxon>
        <taxon>Brassicales</taxon>
        <taxon>Brassicaceae</taxon>
        <taxon>Brassiceae</taxon>
        <taxon>Brassica</taxon>
    </lineage>
</organism>
<accession>A0ABQ7DYV1</accession>
<keyword evidence="4" id="KW-1185">Reference proteome</keyword>
<feature type="compositionally biased region" description="Low complexity" evidence="2">
    <location>
        <begin position="39"/>
        <end position="54"/>
    </location>
</feature>
<reference evidence="3 4" key="1">
    <citation type="journal article" date="2020" name="BMC Genomics">
        <title>Intraspecific diversification of the crop wild relative Brassica cretica Lam. using demographic model selection.</title>
        <authorList>
            <person name="Kioukis A."/>
            <person name="Michalopoulou V.A."/>
            <person name="Briers L."/>
            <person name="Pirintsos S."/>
            <person name="Studholme D.J."/>
            <person name="Pavlidis P."/>
            <person name="Sarris P.F."/>
        </authorList>
    </citation>
    <scope>NUCLEOTIDE SEQUENCE [LARGE SCALE GENOMIC DNA]</scope>
    <source>
        <strain evidence="4">cv. PFS-1207/04</strain>
    </source>
</reference>
<gene>
    <name evidence="3" type="ORF">DY000_02031742</name>
</gene>
<feature type="region of interest" description="Disordered" evidence="2">
    <location>
        <begin position="17"/>
        <end position="54"/>
    </location>
</feature>
<evidence type="ECO:0000313" key="4">
    <source>
        <dbReference type="Proteomes" id="UP000266723"/>
    </source>
</evidence>
<feature type="coiled-coil region" evidence="1">
    <location>
        <begin position="164"/>
        <end position="205"/>
    </location>
</feature>